<gene>
    <name evidence="3" type="ORF">ONT01_13915</name>
</gene>
<feature type="compositionally biased region" description="Polar residues" evidence="1">
    <location>
        <begin position="413"/>
        <end position="427"/>
    </location>
</feature>
<dbReference type="RefSeq" id="WP_264949543.1">
    <property type="nucleotide sequence ID" value="NZ_JAPDVB010000002.1"/>
</dbReference>
<evidence type="ECO:0000259" key="2">
    <source>
        <dbReference type="Pfam" id="PF25200"/>
    </source>
</evidence>
<feature type="domain" description="DUF7833" evidence="2">
    <location>
        <begin position="341"/>
        <end position="398"/>
    </location>
</feature>
<feature type="region of interest" description="Disordered" evidence="1">
    <location>
        <begin position="407"/>
        <end position="427"/>
    </location>
</feature>
<sequence>MMNPLNNSWIKLPRTFTSWRWYHDSKMVHVFLYFLLQANVKKTDYLSLTVYPGQVVTSLAIIAEDTGLSPRNIRTCLQKLSQTGDIKVHSSNKGTIVTIRDYSRFQQFSDEDATIGWIKLYRKITEWNWYHDAEKVHLFIHLLLNAVFQQQVGSSLKRAQLALSKNTLHKETRISPSKISTCLNDLVRTGEIEVFKSPTPRPNLITVCKYELYQGFTSKFSCLDELEDSCSTKQSLFDGNSSPLSSDLNPIVSSCCRDIYGVDDNLSDKQLTNERQVVDTQVSYHRQGIDMQATTNIKGYNVKNERISTSMRVCACEGIFGEVENVPSGNKTSKESYFSFLSNSDPWLEVMKRRFKLPDRSKVKTWLETFELDMACRGKGLHKDLSDYQSHFCDWLSKQNLEHPKSMYGSKFTPRSSHGGQLYESTF</sequence>
<dbReference type="EMBL" id="JAPDVD010000002">
    <property type="protein sequence ID" value="MCW4138842.1"/>
    <property type="molecule type" value="Genomic_DNA"/>
</dbReference>
<accession>A0AAW5ULE6</accession>
<dbReference type="Proteomes" id="UP001208620">
    <property type="component" value="Unassembled WGS sequence"/>
</dbReference>
<name>A0AAW5ULE6_9BACT</name>
<dbReference type="InterPro" id="IPR057155">
    <property type="entry name" value="DUF7833"/>
</dbReference>
<organism evidence="3 4">
    <name type="scientific">Segatella copri</name>
    <dbReference type="NCBI Taxonomy" id="165179"/>
    <lineage>
        <taxon>Bacteria</taxon>
        <taxon>Pseudomonadati</taxon>
        <taxon>Bacteroidota</taxon>
        <taxon>Bacteroidia</taxon>
        <taxon>Bacteroidales</taxon>
        <taxon>Prevotellaceae</taxon>
        <taxon>Segatella</taxon>
    </lineage>
</organism>
<proteinExistence type="predicted"/>
<dbReference type="Pfam" id="PF25200">
    <property type="entry name" value="DUF7833"/>
    <property type="match status" value="1"/>
</dbReference>
<evidence type="ECO:0000313" key="4">
    <source>
        <dbReference type="Proteomes" id="UP001208620"/>
    </source>
</evidence>
<dbReference type="AlphaFoldDB" id="A0AAW5ULE6"/>
<reference evidence="3" key="1">
    <citation type="submission" date="2022-11" db="EMBL/GenBank/DDBJ databases">
        <title>Genomic repertoires linked with pathogenic potency of arthritogenic Prevotella copri isolated from the gut of rheumatoid arthritis patients.</title>
        <authorList>
            <person name="Nii T."/>
            <person name="Maeda Y."/>
            <person name="Motooka D."/>
            <person name="Naito M."/>
            <person name="Matsumoto Y."/>
            <person name="Ogawa T."/>
            <person name="Oguro-Igashira E."/>
            <person name="Kishikawa T."/>
            <person name="Yamashita M."/>
            <person name="Koizumi S."/>
            <person name="Kurakawa T."/>
            <person name="Okumura R."/>
            <person name="Kayama H."/>
            <person name="Murakami M."/>
            <person name="Sakaguchi T."/>
            <person name="Das B."/>
            <person name="Nakamura S."/>
            <person name="Okada Y."/>
            <person name="Kumanogoh A."/>
            <person name="Takeda K."/>
        </authorList>
    </citation>
    <scope>NUCLEOTIDE SEQUENCE</scope>
    <source>
        <strain evidence="3">H105_2-2</strain>
    </source>
</reference>
<evidence type="ECO:0000256" key="1">
    <source>
        <dbReference type="SAM" id="MobiDB-lite"/>
    </source>
</evidence>
<evidence type="ECO:0000313" key="3">
    <source>
        <dbReference type="EMBL" id="MCW4138842.1"/>
    </source>
</evidence>
<protein>
    <recommendedName>
        <fullName evidence="2">DUF7833 domain-containing protein</fullName>
    </recommendedName>
</protein>
<comment type="caution">
    <text evidence="3">The sequence shown here is derived from an EMBL/GenBank/DDBJ whole genome shotgun (WGS) entry which is preliminary data.</text>
</comment>